<dbReference type="CDD" id="cd18787">
    <property type="entry name" value="SF2_C_DEAD"/>
    <property type="match status" value="1"/>
</dbReference>
<dbReference type="SUPFAM" id="SSF52540">
    <property type="entry name" value="P-loop containing nucleoside triphosphate hydrolases"/>
    <property type="match status" value="1"/>
</dbReference>
<feature type="compositionally biased region" description="Basic and acidic residues" evidence="14">
    <location>
        <begin position="632"/>
        <end position="644"/>
    </location>
</feature>
<dbReference type="Gene3D" id="3.40.50.300">
    <property type="entry name" value="P-loop containing nucleotide triphosphate hydrolases"/>
    <property type="match status" value="2"/>
</dbReference>
<evidence type="ECO:0000256" key="2">
    <source>
        <dbReference type="ARBA" id="ARBA00012552"/>
    </source>
</evidence>
<keyword evidence="9" id="KW-0539">Nucleus</keyword>
<dbReference type="GO" id="GO:0003723">
    <property type="term" value="F:RNA binding"/>
    <property type="evidence" value="ECO:0007669"/>
    <property type="project" value="UniProtKB-KW"/>
</dbReference>
<dbReference type="CDD" id="cd17947">
    <property type="entry name" value="DEADc_DDX27"/>
    <property type="match status" value="1"/>
</dbReference>
<dbReference type="PANTHER" id="PTHR47959:SF1">
    <property type="entry name" value="ATP-DEPENDENT RNA HELICASE DBPA"/>
    <property type="match status" value="1"/>
</dbReference>
<dbReference type="GO" id="GO:0003724">
    <property type="term" value="F:RNA helicase activity"/>
    <property type="evidence" value="ECO:0007669"/>
    <property type="project" value="UniProtKB-EC"/>
</dbReference>
<dbReference type="InterPro" id="IPR050079">
    <property type="entry name" value="DEAD_box_RNA_helicase"/>
</dbReference>
<feature type="compositionally biased region" description="Basic and acidic residues" evidence="14">
    <location>
        <begin position="734"/>
        <end position="743"/>
    </location>
</feature>
<sequence>MVLDFIGTIDSDDEEQILETPRAESSKRASAAGEKTDDLDADFNFDLGANNTEGVLDLWGGDEVEGKDAPITVDDIIARRTGKPLQSYRERKRRRDEGESDEEESGSEGDEEGSDGEDDEEEEGDEEEGDEEGMDVDGDEEEGDDDDDEEIEADSDADADSDSDASEVDAAEEARKDAFFSADPTATQTDLPSTFASMNLSRPLLRALTSLGFAAPTPIQSRAVPLALLGRDILGSAVTGSGKTGAFMIPILERLSYRDRGRGGQACRVLVLCPTRELAVQVEQVGKALAERGGLDVRFALLVGGLSLNAQAHALRTLPDILIATPGRLIDHLTNTPSFTLSALDILVIDEADRMLEAGFTDELNEIVRQCPRNRQTMLFSATMSDSVDELVKLSLDKPVRVFVDAKRHTAAGLTQEFVRIREDDLRSPSLLTLCQRTVRERCIIFFRSKALAHQMRVVFGLFGLKAAELHGNLTQEQRLVALNDFKAGKVDYLLATDLASRGLDIKGVETVINYDMPGQLAQYTHRVGRTARAGRKGRSITLVGEVDRKMLKAVIKQSQADQIRHRIIPGEAVSAMAEKLDDLKDEITDILKEEREEKAMRQADMEIRKGQNMVEHEDEIFSRPARTWFQSEKEKQTAKEAGKAAHAGTSKQAKDEPAKKKEKHGKYDGMSRRQKRRKMAAEEDAADQAASQRVSAAIRNAKKKARPGKITEPVKPAGKAKAKSGKKPGPKRSAFDDHEGMRAKPTKVNLSKKGKGGGKGGKAGKGKGKK</sequence>
<feature type="compositionally biased region" description="Basic and acidic residues" evidence="14">
    <location>
        <begin position="653"/>
        <end position="672"/>
    </location>
</feature>
<name>A0AAF0Y2S3_9TREE</name>
<comment type="subcellular location">
    <subcellularLocation>
        <location evidence="1">Nucleus</location>
    </subcellularLocation>
</comment>
<dbReference type="InterPro" id="IPR027417">
    <property type="entry name" value="P-loop_NTPase"/>
</dbReference>
<dbReference type="EMBL" id="CP086714">
    <property type="protein sequence ID" value="WOO76581.1"/>
    <property type="molecule type" value="Genomic_DNA"/>
</dbReference>
<protein>
    <recommendedName>
        <fullName evidence="2">RNA helicase</fullName>
        <ecNumber evidence="2">3.6.4.13</ecNumber>
    </recommendedName>
</protein>
<dbReference type="Pfam" id="PF00271">
    <property type="entry name" value="Helicase_C"/>
    <property type="match status" value="1"/>
</dbReference>
<feature type="compositionally biased region" description="Basic residues" evidence="14">
    <location>
        <begin position="751"/>
        <end position="771"/>
    </location>
</feature>
<keyword evidence="7 12" id="KW-0067">ATP-binding</keyword>
<comment type="similarity">
    <text evidence="12">Belongs to the DEAD box helicase family.</text>
</comment>
<gene>
    <name evidence="18" type="primary">DRS1</name>
    <name evidence="18" type="ORF">LOC62_01G000208</name>
</gene>
<feature type="compositionally biased region" description="Acidic residues" evidence="14">
    <location>
        <begin position="98"/>
        <end position="171"/>
    </location>
</feature>
<evidence type="ECO:0000259" key="16">
    <source>
        <dbReference type="PROSITE" id="PS51194"/>
    </source>
</evidence>
<dbReference type="InterPro" id="IPR000629">
    <property type="entry name" value="RNA-helicase_DEAD-box_CS"/>
</dbReference>
<evidence type="ECO:0000256" key="10">
    <source>
        <dbReference type="ARBA" id="ARBA00047984"/>
    </source>
</evidence>
<dbReference type="InterPro" id="IPR014001">
    <property type="entry name" value="Helicase_ATP-bd"/>
</dbReference>
<feature type="region of interest" description="Disordered" evidence="14">
    <location>
        <begin position="1"/>
        <end position="44"/>
    </location>
</feature>
<accession>A0AAF0Y2S3</accession>
<keyword evidence="6 12" id="KW-0347">Helicase</keyword>
<evidence type="ECO:0000256" key="12">
    <source>
        <dbReference type="RuleBase" id="RU000492"/>
    </source>
</evidence>
<evidence type="ECO:0000256" key="7">
    <source>
        <dbReference type="ARBA" id="ARBA00022840"/>
    </source>
</evidence>
<evidence type="ECO:0000313" key="18">
    <source>
        <dbReference type="EMBL" id="WOO76581.1"/>
    </source>
</evidence>
<dbReference type="InterPro" id="IPR011545">
    <property type="entry name" value="DEAD/DEAH_box_helicase_dom"/>
</dbReference>
<dbReference type="GO" id="GO:0042254">
    <property type="term" value="P:ribosome biogenesis"/>
    <property type="evidence" value="ECO:0007669"/>
    <property type="project" value="UniProtKB-KW"/>
</dbReference>
<reference evidence="18" key="1">
    <citation type="submission" date="2023-10" db="EMBL/GenBank/DDBJ databases">
        <authorList>
            <person name="Noh H."/>
        </authorList>
    </citation>
    <scope>NUCLEOTIDE SEQUENCE</scope>
    <source>
        <strain evidence="18">DUCC4014</strain>
    </source>
</reference>
<evidence type="ECO:0000256" key="13">
    <source>
        <dbReference type="SAM" id="Coils"/>
    </source>
</evidence>
<keyword evidence="5 12" id="KW-0378">Hydrolase</keyword>
<organism evidence="18 19">
    <name type="scientific">Vanrija pseudolonga</name>
    <dbReference type="NCBI Taxonomy" id="143232"/>
    <lineage>
        <taxon>Eukaryota</taxon>
        <taxon>Fungi</taxon>
        <taxon>Dikarya</taxon>
        <taxon>Basidiomycota</taxon>
        <taxon>Agaricomycotina</taxon>
        <taxon>Tremellomycetes</taxon>
        <taxon>Trichosporonales</taxon>
        <taxon>Trichosporonaceae</taxon>
        <taxon>Vanrija</taxon>
    </lineage>
</organism>
<dbReference type="PROSITE" id="PS51194">
    <property type="entry name" value="HELICASE_CTER"/>
    <property type="match status" value="1"/>
</dbReference>
<feature type="domain" description="Helicase C-terminal" evidence="16">
    <location>
        <begin position="413"/>
        <end position="582"/>
    </location>
</feature>
<feature type="domain" description="Helicase ATP-binding" evidence="15">
    <location>
        <begin position="224"/>
        <end position="402"/>
    </location>
</feature>
<evidence type="ECO:0000259" key="15">
    <source>
        <dbReference type="PROSITE" id="PS51192"/>
    </source>
</evidence>
<dbReference type="InterPro" id="IPR001650">
    <property type="entry name" value="Helicase_C-like"/>
</dbReference>
<dbReference type="GO" id="GO:0010467">
    <property type="term" value="P:gene expression"/>
    <property type="evidence" value="ECO:0007669"/>
    <property type="project" value="UniProtKB-ARBA"/>
</dbReference>
<comment type="catalytic activity">
    <reaction evidence="10">
        <text>ATP + H2O = ADP + phosphate + H(+)</text>
        <dbReference type="Rhea" id="RHEA:13065"/>
        <dbReference type="ChEBI" id="CHEBI:15377"/>
        <dbReference type="ChEBI" id="CHEBI:15378"/>
        <dbReference type="ChEBI" id="CHEBI:30616"/>
        <dbReference type="ChEBI" id="CHEBI:43474"/>
        <dbReference type="ChEBI" id="CHEBI:456216"/>
        <dbReference type="EC" id="3.6.4.13"/>
    </reaction>
</comment>
<feature type="coiled-coil region" evidence="13">
    <location>
        <begin position="574"/>
        <end position="601"/>
    </location>
</feature>
<keyword evidence="13" id="KW-0175">Coiled coil</keyword>
<dbReference type="PROSITE" id="PS00039">
    <property type="entry name" value="DEAD_ATP_HELICASE"/>
    <property type="match status" value="1"/>
</dbReference>
<evidence type="ECO:0000313" key="19">
    <source>
        <dbReference type="Proteomes" id="UP000827549"/>
    </source>
</evidence>
<dbReference type="InterPro" id="IPR014014">
    <property type="entry name" value="RNA_helicase_DEAD_Q_motif"/>
</dbReference>
<keyword evidence="3" id="KW-0690">Ribosome biogenesis</keyword>
<dbReference type="SMART" id="SM00490">
    <property type="entry name" value="HELICc"/>
    <property type="match status" value="1"/>
</dbReference>
<evidence type="ECO:0000256" key="8">
    <source>
        <dbReference type="ARBA" id="ARBA00022884"/>
    </source>
</evidence>
<dbReference type="GO" id="GO:0016787">
    <property type="term" value="F:hydrolase activity"/>
    <property type="evidence" value="ECO:0007669"/>
    <property type="project" value="UniProtKB-KW"/>
</dbReference>
<dbReference type="GO" id="GO:0005524">
    <property type="term" value="F:ATP binding"/>
    <property type="evidence" value="ECO:0007669"/>
    <property type="project" value="UniProtKB-KW"/>
</dbReference>
<dbReference type="RefSeq" id="XP_062622613.1">
    <property type="nucleotide sequence ID" value="XM_062766629.1"/>
</dbReference>
<proteinExistence type="inferred from homology"/>
<dbReference type="Proteomes" id="UP000827549">
    <property type="component" value="Chromosome 1"/>
</dbReference>
<feature type="region of interest" description="Disordered" evidence="14">
    <location>
        <begin position="59"/>
        <end position="192"/>
    </location>
</feature>
<dbReference type="EC" id="3.6.4.13" evidence="2"/>
<evidence type="ECO:0000256" key="1">
    <source>
        <dbReference type="ARBA" id="ARBA00004123"/>
    </source>
</evidence>
<keyword evidence="8" id="KW-0694">RNA-binding</keyword>
<dbReference type="SMART" id="SM00487">
    <property type="entry name" value="DEXDc"/>
    <property type="match status" value="1"/>
</dbReference>
<evidence type="ECO:0000256" key="11">
    <source>
        <dbReference type="PROSITE-ProRule" id="PRU00552"/>
    </source>
</evidence>
<keyword evidence="4 12" id="KW-0547">Nucleotide-binding</keyword>
<evidence type="ECO:0000256" key="4">
    <source>
        <dbReference type="ARBA" id="ARBA00022741"/>
    </source>
</evidence>
<evidence type="ECO:0000256" key="3">
    <source>
        <dbReference type="ARBA" id="ARBA00022517"/>
    </source>
</evidence>
<dbReference type="GO" id="GO:0005634">
    <property type="term" value="C:nucleus"/>
    <property type="evidence" value="ECO:0007669"/>
    <property type="project" value="UniProtKB-SubCell"/>
</dbReference>
<evidence type="ECO:0000256" key="6">
    <source>
        <dbReference type="ARBA" id="ARBA00022806"/>
    </source>
</evidence>
<dbReference type="Pfam" id="PF00270">
    <property type="entry name" value="DEAD"/>
    <property type="match status" value="1"/>
</dbReference>
<dbReference type="AlphaFoldDB" id="A0AAF0Y2S3"/>
<evidence type="ECO:0000256" key="14">
    <source>
        <dbReference type="SAM" id="MobiDB-lite"/>
    </source>
</evidence>
<feature type="compositionally biased region" description="Basic residues" evidence="14">
    <location>
        <begin position="719"/>
        <end position="731"/>
    </location>
</feature>
<dbReference type="GeneID" id="87803467"/>
<dbReference type="PROSITE" id="PS51192">
    <property type="entry name" value="HELICASE_ATP_BIND_1"/>
    <property type="match status" value="1"/>
</dbReference>
<dbReference type="PANTHER" id="PTHR47959">
    <property type="entry name" value="ATP-DEPENDENT RNA HELICASE RHLE-RELATED"/>
    <property type="match status" value="1"/>
</dbReference>
<evidence type="ECO:0000259" key="17">
    <source>
        <dbReference type="PROSITE" id="PS51195"/>
    </source>
</evidence>
<keyword evidence="19" id="KW-1185">Reference proteome</keyword>
<evidence type="ECO:0000256" key="5">
    <source>
        <dbReference type="ARBA" id="ARBA00022801"/>
    </source>
</evidence>
<evidence type="ECO:0000256" key="9">
    <source>
        <dbReference type="ARBA" id="ARBA00023242"/>
    </source>
</evidence>
<dbReference type="GO" id="GO:0005829">
    <property type="term" value="C:cytosol"/>
    <property type="evidence" value="ECO:0007669"/>
    <property type="project" value="TreeGrafter"/>
</dbReference>
<feature type="region of interest" description="Disordered" evidence="14">
    <location>
        <begin position="624"/>
        <end position="771"/>
    </location>
</feature>
<dbReference type="PROSITE" id="PS51195">
    <property type="entry name" value="Q_MOTIF"/>
    <property type="match status" value="1"/>
</dbReference>
<feature type="short sequence motif" description="Q motif" evidence="11">
    <location>
        <begin position="193"/>
        <end position="221"/>
    </location>
</feature>
<feature type="domain" description="DEAD-box RNA helicase Q" evidence="17">
    <location>
        <begin position="193"/>
        <end position="221"/>
    </location>
</feature>